<proteinExistence type="predicted"/>
<accession>A0A0G3GWP3</accession>
<dbReference type="PANTHER" id="PTHR24094:SF15">
    <property type="entry name" value="AMP-DEPENDENT SYNTHETASE_LIGASE DOMAIN-CONTAINING PROTEIN-RELATED"/>
    <property type="match status" value="1"/>
</dbReference>
<organism evidence="3 4">
    <name type="scientific">Corynebacterium mustelae</name>
    <dbReference type="NCBI Taxonomy" id="571915"/>
    <lineage>
        <taxon>Bacteria</taxon>
        <taxon>Bacillati</taxon>
        <taxon>Actinomycetota</taxon>
        <taxon>Actinomycetes</taxon>
        <taxon>Mycobacteriales</taxon>
        <taxon>Corynebacteriaceae</taxon>
        <taxon>Corynebacterium</taxon>
    </lineage>
</organism>
<feature type="domain" description="GmrSD restriction endonucleases C-terminal" evidence="2">
    <location>
        <begin position="103"/>
        <end position="192"/>
    </location>
</feature>
<keyword evidence="1" id="KW-1133">Transmembrane helix</keyword>
<evidence type="ECO:0000313" key="3">
    <source>
        <dbReference type="EMBL" id="AKK05584.1"/>
    </source>
</evidence>
<dbReference type="EMBL" id="CP011542">
    <property type="protein sequence ID" value="AKK05584.1"/>
    <property type="molecule type" value="Genomic_DNA"/>
</dbReference>
<dbReference type="KEGG" id="cmv:CMUST_06240"/>
<keyword evidence="1" id="KW-0812">Transmembrane</keyword>
<name>A0A0G3GWP3_9CORY</name>
<feature type="transmembrane region" description="Helical" evidence="1">
    <location>
        <begin position="6"/>
        <end position="24"/>
    </location>
</feature>
<protein>
    <submittedName>
        <fullName evidence="3">Putative DUF1524 family protein</fullName>
    </submittedName>
</protein>
<reference evidence="4" key="2">
    <citation type="submission" date="2015-05" db="EMBL/GenBank/DDBJ databases">
        <title>Complete genome sequence of Corynebacterium mustelae DSM 45274, isolated from various tissues of a male ferret with lethal sepsis.</title>
        <authorList>
            <person name="Ruckert C."/>
            <person name="Albersmeier A."/>
            <person name="Winkler A."/>
            <person name="Tauch A."/>
        </authorList>
    </citation>
    <scope>NUCLEOTIDE SEQUENCE [LARGE SCALE GENOMIC DNA]</scope>
    <source>
        <strain evidence="4">DSM 45274</strain>
    </source>
</reference>
<dbReference type="OrthoDB" id="5196645at2"/>
<dbReference type="STRING" id="571915.CMUST_06240"/>
<reference evidence="3 4" key="1">
    <citation type="journal article" date="2015" name="Genome Announc.">
        <title>Complete Genome Sequence of the Type Strain Corynebacterium mustelae DSM 45274, Isolated from Various Tissues of a Male Ferret with Lethal Sepsis.</title>
        <authorList>
            <person name="Ruckert C."/>
            <person name="Eimer J."/>
            <person name="Winkler A."/>
            <person name="Tauch A."/>
        </authorList>
    </citation>
    <scope>NUCLEOTIDE SEQUENCE [LARGE SCALE GENOMIC DNA]</scope>
    <source>
        <strain evidence="3 4">DSM 45274</strain>
    </source>
</reference>
<evidence type="ECO:0000313" key="4">
    <source>
        <dbReference type="Proteomes" id="UP000035199"/>
    </source>
</evidence>
<dbReference type="AlphaFoldDB" id="A0A0G3GWP3"/>
<dbReference type="InterPro" id="IPR011089">
    <property type="entry name" value="GmrSD_C"/>
</dbReference>
<gene>
    <name evidence="3" type="ORF">CMUST_06240</name>
</gene>
<evidence type="ECO:0000256" key="1">
    <source>
        <dbReference type="SAM" id="Phobius"/>
    </source>
</evidence>
<sequence>MRQAFSFHTILGMLICATLILIILELPPGGRLSPNLAEIPQIGQRSTVIGYDRKLFGNGWAYNPKTSCSTRQDVLRNQLTTVGDFDGCDSIVAGICPYSNTKISSDPGSVPGDPIEVDHIFPLSAAWDMGAFAWSEETRIAFANDPLNLVAVSAKQNQSKSDLLPSDWLPPVQSNRCWYVNRVTEVAAKYGLFLSTEDVTIMRKQCLFR</sequence>
<keyword evidence="1" id="KW-0472">Membrane</keyword>
<dbReference type="Pfam" id="PF07510">
    <property type="entry name" value="GmrSD_C"/>
    <property type="match status" value="1"/>
</dbReference>
<dbReference type="Proteomes" id="UP000035199">
    <property type="component" value="Chromosome"/>
</dbReference>
<evidence type="ECO:0000259" key="2">
    <source>
        <dbReference type="Pfam" id="PF07510"/>
    </source>
</evidence>
<dbReference type="PATRIC" id="fig|571915.4.peg.1326"/>
<dbReference type="PANTHER" id="PTHR24094">
    <property type="entry name" value="SECRETED PROTEIN"/>
    <property type="match status" value="1"/>
</dbReference>
<keyword evidence="4" id="KW-1185">Reference proteome</keyword>
<dbReference type="Gene3D" id="1.10.30.50">
    <property type="match status" value="1"/>
</dbReference>